<protein>
    <submittedName>
        <fullName evidence="2">Uncharacterized protein</fullName>
    </submittedName>
</protein>
<sequence length="132" mass="14857">MTDAGCFGLLLPALLVRITTNRRGLALGGKDRSTEVARKRRTKLRDWLPRSASIVLWQSCNAVRNIVMISAIKLINRLVSWSIVLQRPQDRAADSKQGNRTPSSQDFSRQPCHARMLCSQAETFGVVLLRLR</sequence>
<dbReference type="AlphaFoldDB" id="A0A1C3XKF5"/>
<reference evidence="2 3" key="1">
    <citation type="submission" date="2016-08" db="EMBL/GenBank/DDBJ databases">
        <authorList>
            <person name="Seilhamer J.J."/>
        </authorList>
    </citation>
    <scope>NUCLEOTIDE SEQUENCE [LARGE SCALE GENOMIC DNA]</scope>
    <source>
        <strain evidence="2 3">CCBAU 10071</strain>
    </source>
</reference>
<evidence type="ECO:0000256" key="1">
    <source>
        <dbReference type="SAM" id="MobiDB-lite"/>
    </source>
</evidence>
<organism evidence="2 3">
    <name type="scientific">Bradyrhizobium yuanmingense</name>
    <dbReference type="NCBI Taxonomy" id="108015"/>
    <lineage>
        <taxon>Bacteria</taxon>
        <taxon>Pseudomonadati</taxon>
        <taxon>Pseudomonadota</taxon>
        <taxon>Alphaproteobacteria</taxon>
        <taxon>Hyphomicrobiales</taxon>
        <taxon>Nitrobacteraceae</taxon>
        <taxon>Bradyrhizobium</taxon>
    </lineage>
</organism>
<evidence type="ECO:0000313" key="2">
    <source>
        <dbReference type="EMBL" id="SCB52464.1"/>
    </source>
</evidence>
<evidence type="ECO:0000313" key="3">
    <source>
        <dbReference type="Proteomes" id="UP000183174"/>
    </source>
</evidence>
<dbReference type="EMBL" id="FMAE01000033">
    <property type="protein sequence ID" value="SCB52464.1"/>
    <property type="molecule type" value="Genomic_DNA"/>
</dbReference>
<proteinExistence type="predicted"/>
<feature type="region of interest" description="Disordered" evidence="1">
    <location>
        <begin position="89"/>
        <end position="108"/>
    </location>
</feature>
<gene>
    <name evidence="2" type="ORF">GA0061099_103310</name>
</gene>
<accession>A0A1C3XKF5</accession>
<name>A0A1C3XKF5_9BRAD</name>
<feature type="compositionally biased region" description="Polar residues" evidence="1">
    <location>
        <begin position="96"/>
        <end position="108"/>
    </location>
</feature>
<dbReference type="Proteomes" id="UP000183174">
    <property type="component" value="Unassembled WGS sequence"/>
</dbReference>